<proteinExistence type="predicted"/>
<sequence>MDYKIEDNFLDKDTFKFIEDQLMGTQFPWYFQPGVVEEGDDGLWTYLAHQFFAENRQQSNYMQVLQPFIDMLKPRALIRVKANCYPRSETSHQHNFHIDCDYTHNLALLSINTCNGFTVLEDGTKIESKRNRLLLIDGSTKHASTTCTDAQIRVNVGVNFF</sequence>
<evidence type="ECO:0000313" key="1">
    <source>
        <dbReference type="EMBL" id="SVB08393.1"/>
    </source>
</evidence>
<evidence type="ECO:0008006" key="2">
    <source>
        <dbReference type="Google" id="ProtNLM"/>
    </source>
</evidence>
<protein>
    <recommendedName>
        <fullName evidence="2">Aspartyl/asparaginy/proline hydroxylase domain-containing protein</fullName>
    </recommendedName>
</protein>
<accession>A0A382B550</accession>
<dbReference type="AlphaFoldDB" id="A0A382B550"/>
<reference evidence="1" key="1">
    <citation type="submission" date="2018-05" db="EMBL/GenBank/DDBJ databases">
        <authorList>
            <person name="Lanie J.A."/>
            <person name="Ng W.-L."/>
            <person name="Kazmierczak K.M."/>
            <person name="Andrzejewski T.M."/>
            <person name="Davidsen T.M."/>
            <person name="Wayne K.J."/>
            <person name="Tettelin H."/>
            <person name="Glass J.I."/>
            <person name="Rusch D."/>
            <person name="Podicherti R."/>
            <person name="Tsui H.-C.T."/>
            <person name="Winkler M.E."/>
        </authorList>
    </citation>
    <scope>NUCLEOTIDE SEQUENCE</scope>
</reference>
<name>A0A382B550_9ZZZZ</name>
<organism evidence="1">
    <name type="scientific">marine metagenome</name>
    <dbReference type="NCBI Taxonomy" id="408172"/>
    <lineage>
        <taxon>unclassified sequences</taxon>
        <taxon>metagenomes</taxon>
        <taxon>ecological metagenomes</taxon>
    </lineage>
</organism>
<dbReference type="EMBL" id="UINC01028061">
    <property type="protein sequence ID" value="SVB08393.1"/>
    <property type="molecule type" value="Genomic_DNA"/>
</dbReference>
<gene>
    <name evidence="1" type="ORF">METZ01_LOCUS161247</name>
</gene>